<evidence type="ECO:0000256" key="5">
    <source>
        <dbReference type="ARBA" id="ARBA00023049"/>
    </source>
</evidence>
<dbReference type="GO" id="GO:0046872">
    <property type="term" value="F:metal ion binding"/>
    <property type="evidence" value="ECO:0007669"/>
    <property type="project" value="UniProtKB-UniRule"/>
</dbReference>
<protein>
    <submittedName>
        <fullName evidence="8">M3 family oligoendopeptidase</fullName>
    </submittedName>
</protein>
<dbReference type="SUPFAM" id="SSF55486">
    <property type="entry name" value="Metalloproteases ('zincins'), catalytic domain"/>
    <property type="match status" value="1"/>
</dbReference>
<comment type="similarity">
    <text evidence="6">Belongs to the peptidase M3 family.</text>
</comment>
<comment type="caution">
    <text evidence="8">The sequence shown here is derived from an EMBL/GenBank/DDBJ whole genome shotgun (WGS) entry which is preliminary data.</text>
</comment>
<reference evidence="8 9" key="1">
    <citation type="submission" date="2012-01" db="EMBL/GenBank/DDBJ databases">
        <title>The Genome Sequence of Facklamia languida CCUG 37842.</title>
        <authorList>
            <consortium name="The Broad Institute Genome Sequencing Platform"/>
            <person name="Earl A."/>
            <person name="Ward D."/>
            <person name="Feldgarden M."/>
            <person name="Gevers D."/>
            <person name="Huys G."/>
            <person name="Young S.K."/>
            <person name="Zeng Q."/>
            <person name="Gargeya S."/>
            <person name="Fitzgerald M."/>
            <person name="Haas B."/>
            <person name="Abouelleil A."/>
            <person name="Alvarado L."/>
            <person name="Arachchi H.M."/>
            <person name="Berlin A."/>
            <person name="Chapman S.B."/>
            <person name="Gearin G."/>
            <person name="Goldberg J."/>
            <person name="Griggs A."/>
            <person name="Gujja S."/>
            <person name="Hansen M."/>
            <person name="Heiman D."/>
            <person name="Howarth C."/>
            <person name="Larimer J."/>
            <person name="Lui A."/>
            <person name="MacDonald P.J.P."/>
            <person name="McCowen C."/>
            <person name="Montmayeur A."/>
            <person name="Murphy C."/>
            <person name="Neiman D."/>
            <person name="Pearson M."/>
            <person name="Priest M."/>
            <person name="Roberts A."/>
            <person name="Saif S."/>
            <person name="Shea T."/>
            <person name="Sisk P."/>
            <person name="Stolte C."/>
            <person name="Sykes S."/>
            <person name="Wortman J."/>
            <person name="Nusbaum C."/>
            <person name="Birren B."/>
        </authorList>
    </citation>
    <scope>NUCLEOTIDE SEQUENCE [LARGE SCALE GENOMIC DNA]</scope>
    <source>
        <strain evidence="8 9">CCUG 37842</strain>
    </source>
</reference>
<dbReference type="GO" id="GO:0006508">
    <property type="term" value="P:proteolysis"/>
    <property type="evidence" value="ECO:0007669"/>
    <property type="project" value="UniProtKB-KW"/>
</dbReference>
<sequence length="567" mass="66872">MKFNEFEYQRPDINQIEQAYKESVQAIREAKNSDEAVNAVREVQAIQNNIQTQSTLCSIRHSIDTRDDFYAQENDFWDNQLPIIADWACDYYRATLESPYRHDLEKELPETFFKIAENTLRITKPEIIPLLQKENRLVSEYGKLKASAVLEYQGETYNLSSIGALAQSTDRKVRQEVSELIANWYHKHQETFDRIYDDMVKVRHEIAQKLGFKDFVEVGYIRMGRLDYDRQDVEVYRDEVRQYVVPLAEKLMERQKERLELDELRYYDLWINFPKGNAKPIGSSQEIVEKAVNMYHELSDETGEFIDFMVENDLLDLEAKPGKDTGGYCTHIPAYKAPFIFANFNGTSGDVEVLTHEAGHAFQVYNSLWIETPEAVWPTSESCEIHSMSMEFLTWPWMKDFFGDQIDKFKYQHLAGTIFFLPYGVLVDHFQHEVYEHPEMTPEERRQTWRRLEKIYTPWKNYEGNEFYEKGGFWFKQLHIFVEPFYYIDYTLAQVCAFQFWKRSQIDHDESVWQDYLTICKIGGTKTFTQIVAAGNLKSPFEKGNLKETLEEIQAFLEGIDEAVLRS</sequence>
<gene>
    <name evidence="8" type="ORF">HMPREF9708_00487</name>
</gene>
<dbReference type="InterPro" id="IPR045090">
    <property type="entry name" value="Pept_M3A_M3B"/>
</dbReference>
<feature type="domain" description="Peptidase M3A/M3B catalytic" evidence="7">
    <location>
        <begin position="165"/>
        <end position="544"/>
    </location>
</feature>
<dbReference type="InterPro" id="IPR011976">
    <property type="entry name" value="Pept_M3B_oligopep-rel"/>
</dbReference>
<comment type="cofactor">
    <cofactor evidence="6">
        <name>Zn(2+)</name>
        <dbReference type="ChEBI" id="CHEBI:29105"/>
    </cofactor>
    <text evidence="6">Binds 1 zinc ion.</text>
</comment>
<dbReference type="RefSeq" id="WP_006308489.1">
    <property type="nucleotide sequence ID" value="NZ_JH601133.1"/>
</dbReference>
<evidence type="ECO:0000256" key="1">
    <source>
        <dbReference type="ARBA" id="ARBA00022670"/>
    </source>
</evidence>
<accession>H3NI59</accession>
<evidence type="ECO:0000256" key="4">
    <source>
        <dbReference type="ARBA" id="ARBA00022833"/>
    </source>
</evidence>
<evidence type="ECO:0000313" key="9">
    <source>
        <dbReference type="Proteomes" id="UP000006190"/>
    </source>
</evidence>
<keyword evidence="9" id="KW-1185">Reference proteome</keyword>
<dbReference type="NCBIfam" id="TIGR02289">
    <property type="entry name" value="M3_not_pepF"/>
    <property type="match status" value="1"/>
</dbReference>
<evidence type="ECO:0000256" key="2">
    <source>
        <dbReference type="ARBA" id="ARBA00022723"/>
    </source>
</evidence>
<dbReference type="PANTHER" id="PTHR11804:SF28">
    <property type="entry name" value="OLIGOENDOPEPTIDASE F"/>
    <property type="match status" value="1"/>
</dbReference>
<dbReference type="CDD" id="cd09606">
    <property type="entry name" value="M3B_PepF"/>
    <property type="match status" value="1"/>
</dbReference>
<dbReference type="OrthoDB" id="9769691at2"/>
<evidence type="ECO:0000259" key="7">
    <source>
        <dbReference type="Pfam" id="PF01432"/>
    </source>
</evidence>
<proteinExistence type="inferred from homology"/>
<keyword evidence="5 6" id="KW-0482">Metalloprotease</keyword>
<dbReference type="STRING" id="883113.HMPREF9708_00487"/>
<dbReference type="AlphaFoldDB" id="H3NI59"/>
<dbReference type="MEROPS" id="M03.010"/>
<dbReference type="PANTHER" id="PTHR11804">
    <property type="entry name" value="PROTEASE M3 THIMET OLIGOPEPTIDASE-RELATED"/>
    <property type="match status" value="1"/>
</dbReference>
<evidence type="ECO:0000256" key="6">
    <source>
        <dbReference type="RuleBase" id="RU003435"/>
    </source>
</evidence>
<keyword evidence="2 6" id="KW-0479">Metal-binding</keyword>
<keyword evidence="4 6" id="KW-0862">Zinc</keyword>
<dbReference type="Pfam" id="PF01432">
    <property type="entry name" value="Peptidase_M3"/>
    <property type="match status" value="1"/>
</dbReference>
<dbReference type="eggNOG" id="COG1164">
    <property type="taxonomic scope" value="Bacteria"/>
</dbReference>
<evidence type="ECO:0000256" key="3">
    <source>
        <dbReference type="ARBA" id="ARBA00022801"/>
    </source>
</evidence>
<keyword evidence="3 6" id="KW-0378">Hydrolase</keyword>
<dbReference type="EMBL" id="AGEG01000003">
    <property type="protein sequence ID" value="EHR37858.1"/>
    <property type="molecule type" value="Genomic_DNA"/>
</dbReference>
<name>H3NI59_9LACT</name>
<evidence type="ECO:0000313" key="8">
    <source>
        <dbReference type="EMBL" id="EHR37858.1"/>
    </source>
</evidence>
<keyword evidence="1 6" id="KW-0645">Protease</keyword>
<dbReference type="Gene3D" id="1.10.1370.30">
    <property type="match status" value="1"/>
</dbReference>
<dbReference type="PATRIC" id="fig|883113.3.peg.489"/>
<organism evidence="8 9">
    <name type="scientific">Facklamia languida CCUG 37842</name>
    <dbReference type="NCBI Taxonomy" id="883113"/>
    <lineage>
        <taxon>Bacteria</taxon>
        <taxon>Bacillati</taxon>
        <taxon>Bacillota</taxon>
        <taxon>Bacilli</taxon>
        <taxon>Lactobacillales</taxon>
        <taxon>Aerococcaceae</taxon>
        <taxon>Facklamia</taxon>
    </lineage>
</organism>
<dbReference type="HOGENOM" id="CLU_030403_1_0_9"/>
<dbReference type="Proteomes" id="UP000006190">
    <property type="component" value="Unassembled WGS sequence"/>
</dbReference>
<dbReference type="GO" id="GO:0006518">
    <property type="term" value="P:peptide metabolic process"/>
    <property type="evidence" value="ECO:0007669"/>
    <property type="project" value="TreeGrafter"/>
</dbReference>
<dbReference type="GO" id="GO:0004222">
    <property type="term" value="F:metalloendopeptidase activity"/>
    <property type="evidence" value="ECO:0007669"/>
    <property type="project" value="InterPro"/>
</dbReference>
<dbReference type="InterPro" id="IPR001567">
    <property type="entry name" value="Pept_M3A_M3B_dom"/>
</dbReference>